<sequence>MKRTTTAGFSVLLVLLGMAAVVLAWVVLDGGPDEPVRGTEAEVAVLDTRTEPAPDANATSAEPDDSASVICDAPDYPEPPFPAPVPESIAEAGSPPVLSTAPAVSESALAPDAYASSVAVFPSDVAGGKTEAPAVTQQAAVAPRKAAARPRAPRKRGPVTLETATTQFETFARSWVDRVGRNFKDRQGHVCVRQEGGEWVASYVAVEDTSLETTVKSKDSRTCPYVGVLRYQEHHFEARGASSDAVRQGPFERVRRVRVTEIFRYDTGRWVN</sequence>
<dbReference type="AlphaFoldDB" id="A0A846QH91"/>
<proteinExistence type="predicted"/>
<evidence type="ECO:0000313" key="2">
    <source>
        <dbReference type="EMBL" id="NJB66367.1"/>
    </source>
</evidence>
<accession>A0A846QH91</accession>
<feature type="compositionally biased region" description="Pro residues" evidence="1">
    <location>
        <begin position="76"/>
        <end position="85"/>
    </location>
</feature>
<evidence type="ECO:0000313" key="3">
    <source>
        <dbReference type="Proteomes" id="UP000580856"/>
    </source>
</evidence>
<dbReference type="RefSeq" id="WP_167939510.1">
    <property type="nucleotide sequence ID" value="NZ_JAATJA010000001.1"/>
</dbReference>
<gene>
    <name evidence="2" type="ORF">GGQ74_000007</name>
</gene>
<comment type="caution">
    <text evidence="2">The sequence shown here is derived from an EMBL/GenBank/DDBJ whole genome shotgun (WGS) entry which is preliminary data.</text>
</comment>
<organism evidence="2 3">
    <name type="scientific">Desulfobaculum xiamenense</name>
    <dbReference type="NCBI Taxonomy" id="995050"/>
    <lineage>
        <taxon>Bacteria</taxon>
        <taxon>Pseudomonadati</taxon>
        <taxon>Thermodesulfobacteriota</taxon>
        <taxon>Desulfovibrionia</taxon>
        <taxon>Desulfovibrionales</taxon>
        <taxon>Desulfovibrionaceae</taxon>
        <taxon>Desulfobaculum</taxon>
    </lineage>
</organism>
<dbReference type="Proteomes" id="UP000580856">
    <property type="component" value="Unassembled WGS sequence"/>
</dbReference>
<evidence type="ECO:0000256" key="1">
    <source>
        <dbReference type="SAM" id="MobiDB-lite"/>
    </source>
</evidence>
<name>A0A846QH91_9BACT</name>
<reference evidence="2 3" key="1">
    <citation type="submission" date="2020-03" db="EMBL/GenBank/DDBJ databases">
        <title>Genomic Encyclopedia of Type Strains, Phase IV (KMG-IV): sequencing the most valuable type-strain genomes for metagenomic binning, comparative biology and taxonomic classification.</title>
        <authorList>
            <person name="Goeker M."/>
        </authorList>
    </citation>
    <scope>NUCLEOTIDE SEQUENCE [LARGE SCALE GENOMIC DNA]</scope>
    <source>
        <strain evidence="2 3">DSM 24233</strain>
    </source>
</reference>
<feature type="region of interest" description="Disordered" evidence="1">
    <location>
        <begin position="48"/>
        <end position="98"/>
    </location>
</feature>
<dbReference type="EMBL" id="JAATJA010000001">
    <property type="protein sequence ID" value="NJB66367.1"/>
    <property type="molecule type" value="Genomic_DNA"/>
</dbReference>
<protein>
    <submittedName>
        <fullName evidence="2">Uncharacterized protein</fullName>
    </submittedName>
</protein>
<keyword evidence="3" id="KW-1185">Reference proteome</keyword>